<dbReference type="EMBL" id="CM020620">
    <property type="protein sequence ID" value="KAK1867203.1"/>
    <property type="molecule type" value="Genomic_DNA"/>
</dbReference>
<proteinExistence type="predicted"/>
<accession>A0ACC3CAV3</accession>
<gene>
    <name evidence="1" type="ORF">I4F81_009710</name>
</gene>
<keyword evidence="2" id="KW-1185">Reference proteome</keyword>
<comment type="caution">
    <text evidence="1">The sequence shown here is derived from an EMBL/GenBank/DDBJ whole genome shotgun (WGS) entry which is preliminary data.</text>
</comment>
<dbReference type="Proteomes" id="UP000798662">
    <property type="component" value="Chromosome 3"/>
</dbReference>
<protein>
    <submittedName>
        <fullName evidence="1">Uncharacterized protein</fullName>
    </submittedName>
</protein>
<evidence type="ECO:0000313" key="2">
    <source>
        <dbReference type="Proteomes" id="UP000798662"/>
    </source>
</evidence>
<reference evidence="1" key="1">
    <citation type="submission" date="2019-11" db="EMBL/GenBank/DDBJ databases">
        <title>Nori genome reveals adaptations in red seaweeds to the harsh intertidal environment.</title>
        <authorList>
            <person name="Wang D."/>
            <person name="Mao Y."/>
        </authorList>
    </citation>
    <scope>NUCLEOTIDE SEQUENCE</scope>
    <source>
        <tissue evidence="1">Gametophyte</tissue>
    </source>
</reference>
<evidence type="ECO:0000313" key="1">
    <source>
        <dbReference type="EMBL" id="KAK1867203.1"/>
    </source>
</evidence>
<organism evidence="1 2">
    <name type="scientific">Pyropia yezoensis</name>
    <name type="common">Susabi-nori</name>
    <name type="synonym">Porphyra yezoensis</name>
    <dbReference type="NCBI Taxonomy" id="2788"/>
    <lineage>
        <taxon>Eukaryota</taxon>
        <taxon>Rhodophyta</taxon>
        <taxon>Bangiophyceae</taxon>
        <taxon>Bangiales</taxon>
        <taxon>Bangiaceae</taxon>
        <taxon>Pyropia</taxon>
    </lineage>
</organism>
<sequence length="262" mass="28547">MHCLKKTVAHVPPEEDEAYNTLRANLSRAKTDLQAAMSTLEKSDRAWRKVLTTAADFSTAVAKYQGDSPTLTTRLTETAEAMKKLGDQEAGGKSAPAPESTEAVLARRVKTWLSEVAAVESEYGKVSSSSREYQMYKKKVTALDKKKAKASGKVDDDKVGRNYEKLEKAKADHDGVLESVKTKMEKLWAVQGEMFEDLFISFWLRVENGLKGADDGMAVPRAYARERKSAVLGRAQSTSAVASIHAANGGGRQLASVPPPLP</sequence>
<name>A0ACC3CAV3_PYRYE</name>